<evidence type="ECO:0000259" key="4">
    <source>
        <dbReference type="Pfam" id="PF08501"/>
    </source>
</evidence>
<comment type="subunit">
    <text evidence="3">Homodimer.</text>
</comment>
<feature type="binding site" evidence="3">
    <location>
        <position position="89"/>
    </location>
    <ligand>
        <name>shikimate</name>
        <dbReference type="ChEBI" id="CHEBI:36208"/>
    </ligand>
</feature>
<dbReference type="InterPro" id="IPR036291">
    <property type="entry name" value="NAD(P)-bd_dom_sf"/>
</dbReference>
<keyword evidence="3" id="KW-0521">NADP</keyword>
<dbReference type="HAMAP" id="MF_00222">
    <property type="entry name" value="Shikimate_DH_AroE"/>
    <property type="match status" value="1"/>
</dbReference>
<evidence type="ECO:0000256" key="3">
    <source>
        <dbReference type="HAMAP-Rule" id="MF_00222"/>
    </source>
</evidence>
<dbReference type="PANTHER" id="PTHR21089:SF1">
    <property type="entry name" value="BIFUNCTIONAL 3-DEHYDROQUINATE DEHYDRATASE_SHIKIMATE DEHYDROGENASE, CHLOROPLASTIC"/>
    <property type="match status" value="1"/>
</dbReference>
<feature type="binding site" evidence="3">
    <location>
        <position position="235"/>
    </location>
    <ligand>
        <name>shikimate</name>
        <dbReference type="ChEBI" id="CHEBI:36208"/>
    </ligand>
</feature>
<comment type="catalytic activity">
    <reaction evidence="3">
        <text>shikimate + NADP(+) = 3-dehydroshikimate + NADPH + H(+)</text>
        <dbReference type="Rhea" id="RHEA:17737"/>
        <dbReference type="ChEBI" id="CHEBI:15378"/>
        <dbReference type="ChEBI" id="CHEBI:16630"/>
        <dbReference type="ChEBI" id="CHEBI:36208"/>
        <dbReference type="ChEBI" id="CHEBI:57783"/>
        <dbReference type="ChEBI" id="CHEBI:58349"/>
        <dbReference type="EC" id="1.1.1.25"/>
    </reaction>
</comment>
<dbReference type="OrthoDB" id="9792692at2"/>
<protein>
    <recommendedName>
        <fullName evidence="3">Shikimate dehydrogenase (NADP(+))</fullName>
        <shortName evidence="3">SDH</shortName>
        <ecNumber evidence="3">1.1.1.25</ecNumber>
    </recommendedName>
</protein>
<evidence type="ECO:0000256" key="1">
    <source>
        <dbReference type="ARBA" id="ARBA00004871"/>
    </source>
</evidence>
<evidence type="ECO:0000256" key="2">
    <source>
        <dbReference type="ARBA" id="ARBA00023141"/>
    </source>
</evidence>
<dbReference type="SUPFAM" id="SSF51735">
    <property type="entry name" value="NAD(P)-binding Rossmann-fold domains"/>
    <property type="match status" value="1"/>
</dbReference>
<dbReference type="InterPro" id="IPR046346">
    <property type="entry name" value="Aminoacid_DH-like_N_sf"/>
</dbReference>
<dbReference type="Pfam" id="PF08501">
    <property type="entry name" value="Shikimate_dh_N"/>
    <property type="match status" value="1"/>
</dbReference>
<feature type="binding site" evidence="3">
    <location>
        <position position="233"/>
    </location>
    <ligand>
        <name>NADP(+)</name>
        <dbReference type="ChEBI" id="CHEBI:58349"/>
    </ligand>
</feature>
<dbReference type="Pfam" id="PF18317">
    <property type="entry name" value="SDH_C"/>
    <property type="match status" value="1"/>
</dbReference>
<dbReference type="EMBL" id="AZFX01000036">
    <property type="protein sequence ID" value="KRM10701.1"/>
    <property type="molecule type" value="Genomic_DNA"/>
</dbReference>
<comment type="function">
    <text evidence="3">Involved in the biosynthesis of the chorismate, which leads to the biosynthesis of aromatic amino acids. Catalyzes the reversible NADPH linked reduction of 3-dehydroshikimate (DHSA) to yield shikimate (SA).</text>
</comment>
<feature type="binding site" evidence="3">
    <location>
        <position position="263"/>
    </location>
    <ligand>
        <name>shikimate</name>
        <dbReference type="ChEBI" id="CHEBI:36208"/>
    </ligand>
</feature>
<dbReference type="Proteomes" id="UP000051315">
    <property type="component" value="Unassembled WGS sequence"/>
</dbReference>
<organism evidence="6 7">
    <name type="scientific">Lapidilactobacillus concavus DSM 17758</name>
    <dbReference type="NCBI Taxonomy" id="1423735"/>
    <lineage>
        <taxon>Bacteria</taxon>
        <taxon>Bacillati</taxon>
        <taxon>Bacillota</taxon>
        <taxon>Bacilli</taxon>
        <taxon>Lactobacillales</taxon>
        <taxon>Lactobacillaceae</taxon>
        <taxon>Lapidilactobacillus</taxon>
    </lineage>
</organism>
<dbReference type="Gene3D" id="3.40.50.10860">
    <property type="entry name" value="Leucine Dehydrogenase, chain A, domain 1"/>
    <property type="match status" value="1"/>
</dbReference>
<dbReference type="UniPathway" id="UPA00053">
    <property type="reaction ID" value="UER00087"/>
</dbReference>
<comment type="similarity">
    <text evidence="3">Belongs to the shikimate dehydrogenase family.</text>
</comment>
<dbReference type="EC" id="1.1.1.25" evidence="3"/>
<dbReference type="PANTHER" id="PTHR21089">
    <property type="entry name" value="SHIKIMATE DEHYDROGENASE"/>
    <property type="match status" value="1"/>
</dbReference>
<feature type="domain" description="SDH C-terminal" evidence="5">
    <location>
        <begin position="256"/>
        <end position="286"/>
    </location>
</feature>
<keyword evidence="7" id="KW-1185">Reference proteome</keyword>
<comment type="caution">
    <text evidence="3">Lacks conserved residue(s) required for the propagation of feature annotation.</text>
</comment>
<dbReference type="STRING" id="1423735.FC15_GL001306"/>
<feature type="domain" description="Shikimate dehydrogenase substrate binding N-terminal" evidence="4">
    <location>
        <begin position="10"/>
        <end position="91"/>
    </location>
</feature>
<feature type="binding site" evidence="3">
    <location>
        <begin position="18"/>
        <end position="20"/>
    </location>
    <ligand>
        <name>shikimate</name>
        <dbReference type="ChEBI" id="CHEBI:36208"/>
    </ligand>
</feature>
<dbReference type="SUPFAM" id="SSF53223">
    <property type="entry name" value="Aminoacid dehydrogenase-like, N-terminal domain"/>
    <property type="match status" value="1"/>
</dbReference>
<feature type="binding site" evidence="3">
    <location>
        <position position="256"/>
    </location>
    <ligand>
        <name>NADP(+)</name>
        <dbReference type="ChEBI" id="CHEBI:58349"/>
    </ligand>
</feature>
<comment type="pathway">
    <text evidence="1 3">Metabolic intermediate biosynthesis; chorismate biosynthesis; chorismate from D-erythrose 4-phosphate and phosphoenolpyruvate: step 4/7.</text>
</comment>
<gene>
    <name evidence="3" type="primary">aroE</name>
    <name evidence="6" type="ORF">FC15_GL001306</name>
</gene>
<keyword evidence="3" id="KW-0028">Amino-acid biosynthesis</keyword>
<feature type="binding site" evidence="3">
    <location>
        <position position="64"/>
    </location>
    <ligand>
        <name>shikimate</name>
        <dbReference type="ChEBI" id="CHEBI:36208"/>
    </ligand>
</feature>
<reference evidence="6 7" key="1">
    <citation type="journal article" date="2015" name="Genome Announc.">
        <title>Expanding the biotechnology potential of lactobacilli through comparative genomics of 213 strains and associated genera.</title>
        <authorList>
            <person name="Sun Z."/>
            <person name="Harris H.M."/>
            <person name="McCann A."/>
            <person name="Guo C."/>
            <person name="Argimon S."/>
            <person name="Zhang W."/>
            <person name="Yang X."/>
            <person name="Jeffery I.B."/>
            <person name="Cooney J.C."/>
            <person name="Kagawa T.F."/>
            <person name="Liu W."/>
            <person name="Song Y."/>
            <person name="Salvetti E."/>
            <person name="Wrobel A."/>
            <person name="Rasinkangas P."/>
            <person name="Parkhill J."/>
            <person name="Rea M.C."/>
            <person name="O'Sullivan O."/>
            <person name="Ritari J."/>
            <person name="Douillard F.P."/>
            <person name="Paul Ross R."/>
            <person name="Yang R."/>
            <person name="Briner A.E."/>
            <person name="Felis G.E."/>
            <person name="de Vos W.M."/>
            <person name="Barrangou R."/>
            <person name="Klaenhammer T.R."/>
            <person name="Caufield P.W."/>
            <person name="Cui Y."/>
            <person name="Zhang H."/>
            <person name="O'Toole P.W."/>
        </authorList>
    </citation>
    <scope>NUCLEOTIDE SEQUENCE [LARGE SCALE GENOMIC DNA]</scope>
    <source>
        <strain evidence="6 7">DSM 17758</strain>
    </source>
</reference>
<evidence type="ECO:0000259" key="5">
    <source>
        <dbReference type="Pfam" id="PF18317"/>
    </source>
</evidence>
<dbReference type="PATRIC" id="fig|1423735.3.peg.1352"/>
<dbReference type="RefSeq" id="WP_083479073.1">
    <property type="nucleotide sequence ID" value="NZ_AZFX01000036.1"/>
</dbReference>
<name>A0A0R1VZ74_9LACO</name>
<dbReference type="InterPro" id="IPR013708">
    <property type="entry name" value="Shikimate_DH-bd_N"/>
</dbReference>
<comment type="caution">
    <text evidence="6">The sequence shown here is derived from an EMBL/GenBank/DDBJ whole genome shotgun (WGS) entry which is preliminary data.</text>
</comment>
<dbReference type="InterPro" id="IPR041121">
    <property type="entry name" value="SDH_C"/>
</dbReference>
<dbReference type="GO" id="GO:0009073">
    <property type="term" value="P:aromatic amino acid family biosynthetic process"/>
    <property type="evidence" value="ECO:0007669"/>
    <property type="project" value="UniProtKB-KW"/>
</dbReference>
<dbReference type="AlphaFoldDB" id="A0A0R1VZ74"/>
<evidence type="ECO:0000313" key="7">
    <source>
        <dbReference type="Proteomes" id="UP000051315"/>
    </source>
</evidence>
<dbReference type="GO" id="GO:0004764">
    <property type="term" value="F:shikimate 3-dehydrogenase (NADP+) activity"/>
    <property type="evidence" value="ECO:0007669"/>
    <property type="project" value="UniProtKB-UniRule"/>
</dbReference>
<proteinExistence type="inferred from homology"/>
<dbReference type="GO" id="GO:0019632">
    <property type="term" value="P:shikimate metabolic process"/>
    <property type="evidence" value="ECO:0007669"/>
    <property type="project" value="TreeGrafter"/>
</dbReference>
<dbReference type="InterPro" id="IPR022893">
    <property type="entry name" value="Shikimate_DH_fam"/>
</dbReference>
<keyword evidence="3" id="KW-0560">Oxidoreductase</keyword>
<dbReference type="GO" id="GO:0009423">
    <property type="term" value="P:chorismate biosynthetic process"/>
    <property type="evidence" value="ECO:0007669"/>
    <property type="project" value="UniProtKB-UniRule"/>
</dbReference>
<evidence type="ECO:0000313" key="6">
    <source>
        <dbReference type="EMBL" id="KRM10701.1"/>
    </source>
</evidence>
<dbReference type="Gene3D" id="3.40.50.720">
    <property type="entry name" value="NAD(P)-binding Rossmann-like Domain"/>
    <property type="match status" value="1"/>
</dbReference>
<dbReference type="CDD" id="cd01065">
    <property type="entry name" value="NAD_bind_Shikimate_DH"/>
    <property type="match status" value="1"/>
</dbReference>
<feature type="active site" description="Proton acceptor" evidence="3">
    <location>
        <position position="68"/>
    </location>
</feature>
<dbReference type="GO" id="GO:0008652">
    <property type="term" value="P:amino acid biosynthetic process"/>
    <property type="evidence" value="ECO:0007669"/>
    <property type="project" value="UniProtKB-KW"/>
</dbReference>
<accession>A0A0R1VZ74</accession>
<feature type="binding site" evidence="3">
    <location>
        <position position="104"/>
    </location>
    <ligand>
        <name>shikimate</name>
        <dbReference type="ChEBI" id="CHEBI:36208"/>
    </ligand>
</feature>
<keyword evidence="2 3" id="KW-0057">Aromatic amino acid biosynthesis</keyword>
<sequence>MSDLTQQYTLFAHPAKHSLSPQIHNEGFRVNRLDAVYFVIDTEAAGSEIAAEIRTRPLAGCNLSLPLKETLIPELDEISPTAQLIGAVNTVKNIAGRLIGTNTDGEGLIADIQANNVNLSGKRILLLGGGACARAILVALAARQPLEVTVIQRANRPHFQQVQTLITILQSASEPLVSNLTCVDWSWLASAELESYDLVINATSLGFGAHHAQAPLSIEQLRRFQPTTQIWDVIYEPRETHFLQASRELGLTTHNGLGMLLQQAARSFDFWTGHKLPLAVIEKTLK</sequence>